<dbReference type="STRING" id="326474.AWB65_06505"/>
<evidence type="ECO:0000313" key="2">
    <source>
        <dbReference type="Proteomes" id="UP000054977"/>
    </source>
</evidence>
<gene>
    <name evidence="1" type="ORF">AWB65_06505</name>
</gene>
<dbReference type="EMBL" id="FCNW02000087">
    <property type="protein sequence ID" value="SAL67373.1"/>
    <property type="molecule type" value="Genomic_DNA"/>
</dbReference>
<proteinExistence type="predicted"/>
<accession>A0A158JFX3</accession>
<dbReference type="OrthoDB" id="9134175at2"/>
<comment type="caution">
    <text evidence="1">The sequence shown here is derived from an EMBL/GenBank/DDBJ whole genome shotgun (WGS) entry which is preliminary data.</text>
</comment>
<organism evidence="1 2">
    <name type="scientific">Caballeronia humi</name>
    <dbReference type="NCBI Taxonomy" id="326474"/>
    <lineage>
        <taxon>Bacteria</taxon>
        <taxon>Pseudomonadati</taxon>
        <taxon>Pseudomonadota</taxon>
        <taxon>Betaproteobacteria</taxon>
        <taxon>Burkholderiales</taxon>
        <taxon>Burkholderiaceae</taxon>
        <taxon>Caballeronia</taxon>
    </lineage>
</organism>
<keyword evidence="2" id="KW-1185">Reference proteome</keyword>
<evidence type="ECO:0000313" key="1">
    <source>
        <dbReference type="EMBL" id="SAL67373.1"/>
    </source>
</evidence>
<reference evidence="1" key="1">
    <citation type="submission" date="2016-01" db="EMBL/GenBank/DDBJ databases">
        <authorList>
            <person name="Peeters C."/>
        </authorList>
    </citation>
    <scope>NUCLEOTIDE SEQUENCE [LARGE SCALE GENOMIC DNA]</scope>
    <source>
        <strain evidence="1">LMG 22934</strain>
    </source>
</reference>
<name>A0A158JFX3_9BURK</name>
<dbReference type="Proteomes" id="UP000054977">
    <property type="component" value="Unassembled WGS sequence"/>
</dbReference>
<dbReference type="RefSeq" id="WP_159907925.1">
    <property type="nucleotide sequence ID" value="NZ_FCNW02000087.1"/>
</dbReference>
<sequence>MRKQVMKQHDLFEGSSEEGPLPAEVLAEVVEQLTLLMHSVINAIEMEVRDEQDPL</sequence>
<protein>
    <submittedName>
        <fullName evidence="1">Uncharacterized protein</fullName>
    </submittedName>
</protein>
<dbReference type="AlphaFoldDB" id="A0A158JFX3"/>